<evidence type="ECO:0000259" key="3">
    <source>
        <dbReference type="Pfam" id="PF25766"/>
    </source>
</evidence>
<reference evidence="4" key="1">
    <citation type="journal article" date="2020" name="New Phytol.">
        <title>Comparative genomics reveals dynamic genome evolution in host specialist ectomycorrhizal fungi.</title>
        <authorList>
            <person name="Lofgren L.A."/>
            <person name="Nguyen N.H."/>
            <person name="Vilgalys R."/>
            <person name="Ruytinx J."/>
            <person name="Liao H.L."/>
            <person name="Branco S."/>
            <person name="Kuo A."/>
            <person name="LaButti K."/>
            <person name="Lipzen A."/>
            <person name="Andreopoulos W."/>
            <person name="Pangilinan J."/>
            <person name="Riley R."/>
            <person name="Hundley H."/>
            <person name="Na H."/>
            <person name="Barry K."/>
            <person name="Grigoriev I.V."/>
            <person name="Stajich J.E."/>
            <person name="Kennedy P.G."/>
        </authorList>
    </citation>
    <scope>NUCLEOTIDE SEQUENCE</scope>
    <source>
        <strain evidence="4">DOB743</strain>
    </source>
</reference>
<dbReference type="InterPro" id="IPR013905">
    <property type="entry name" value="Lgl_C_dom"/>
</dbReference>
<accession>A0A9P7A3D9</accession>
<dbReference type="AlphaFoldDB" id="A0A9P7A3D9"/>
<dbReference type="Proteomes" id="UP000714275">
    <property type="component" value="Unassembled WGS sequence"/>
</dbReference>
<dbReference type="OrthoDB" id="19944at2759"/>
<dbReference type="EMBL" id="JABBWD010000007">
    <property type="protein sequence ID" value="KAG1781002.1"/>
    <property type="molecule type" value="Genomic_DNA"/>
</dbReference>
<dbReference type="PANTHER" id="PTHR21483">
    <property type="entry name" value="RNA POLYMERASE II-ASSOCIATED PROTEIN 1"/>
    <property type="match status" value="1"/>
</dbReference>
<organism evidence="4 5">
    <name type="scientific">Suillus placidus</name>
    <dbReference type="NCBI Taxonomy" id="48579"/>
    <lineage>
        <taxon>Eukaryota</taxon>
        <taxon>Fungi</taxon>
        <taxon>Dikarya</taxon>
        <taxon>Basidiomycota</taxon>
        <taxon>Agaricomycotina</taxon>
        <taxon>Agaricomycetes</taxon>
        <taxon>Agaricomycetidae</taxon>
        <taxon>Boletales</taxon>
        <taxon>Suillineae</taxon>
        <taxon>Suillaceae</taxon>
        <taxon>Suillus</taxon>
    </lineage>
</organism>
<sequence length="799" mass="87830">MQVNPHIEIEGNKEFVLLGNIALRLGTRYHPFLMLPHGNVSLICCALSDIGFVGIGYIDGSVAVIDLRGPSLLRPQRQKRQSKLLVRNQDADPVVSLTWTISAVSMASCYDNPLVDLTSFHRKIPPYPQPVSVGPPSLLGSWFQYGKPIMTGEQLDVLFAGPDRPISPLNLAQTLQDTTSNDRSGVMKTMENTRNGVYDHLNDALAERGEMLGNIEQQIDSLQQGSKDMVAQDTGGFFVAVLERKPRQSSHASVAVKRDAEEAEITVPEAKKAKLDLGGLPEPQQSPSFPPTPMSEDDSSRPLISDALEADVQAASDTKKLQSREMPYTFLESNDPTLISCILLKVALAGLVEAWIVCATDPHDTTPPHDILWSQVTSWGWGAEVLQLRQGITEGEGEVCAAIWGASSAWLEGAWVNGIRGGEGERAKTLETIHDGFIKGVEHNCIGMHARMLSSVVCLWLACMSIANTDADIAAPLSTPPLTLPFAELSSFSAHVVSHSLWLLVTRGVEQAAYNHLATFLAYFHILSRHIPGTSPDLWVAQGVTILERQLPGEEERTFCMLKAILAILTPQFLGAMAPPGIWEKGRCSILKPFLDYAIRLNQEVYIAPSDVTPGSIMWCTTLRLPSSSSSSSPFTLSAASALLPFSTLPDIDLDQASLPFLGSGIPFYQFYTDFLALYDAISFSHPIFASLLLPPLALTYPIDYRWILWADVAHVLRTARAPVDQIIARDLRDFLYLVERGEMIGKYVGPLLQGSVDGFLRLVVVHHVARNIWPFTIRLLFDYILHTSCSLQAYLNIM</sequence>
<dbReference type="InterPro" id="IPR057989">
    <property type="entry name" value="TPR_RPAP1/MINIYO-like"/>
</dbReference>
<dbReference type="Pfam" id="PF25766">
    <property type="entry name" value="TPR_RPAP1"/>
    <property type="match status" value="1"/>
</dbReference>
<feature type="domain" description="RPAP1/MINIYO-like TPR repeats" evidence="3">
    <location>
        <begin position="668"/>
        <end position="771"/>
    </location>
</feature>
<evidence type="ECO:0000256" key="1">
    <source>
        <dbReference type="SAM" id="MobiDB-lite"/>
    </source>
</evidence>
<dbReference type="GO" id="GO:0006366">
    <property type="term" value="P:transcription by RNA polymerase II"/>
    <property type="evidence" value="ECO:0007669"/>
    <property type="project" value="InterPro"/>
</dbReference>
<dbReference type="PANTHER" id="PTHR21483:SF18">
    <property type="entry name" value="RNA POLYMERASE II-ASSOCIATED PROTEIN 1"/>
    <property type="match status" value="1"/>
</dbReference>
<comment type="caution">
    <text evidence="4">The sequence shown here is derived from an EMBL/GenBank/DDBJ whole genome shotgun (WGS) entry which is preliminary data.</text>
</comment>
<dbReference type="Pfam" id="PF08596">
    <property type="entry name" value="Lgl_C"/>
    <property type="match status" value="1"/>
</dbReference>
<keyword evidence="5" id="KW-1185">Reference proteome</keyword>
<feature type="domain" description="Lethal giant larvae (Lgl)-like C-terminal" evidence="2">
    <location>
        <begin position="31"/>
        <end position="102"/>
    </location>
</feature>
<proteinExistence type="predicted"/>
<gene>
    <name evidence="4" type="ORF">EV702DRAFT_1250552</name>
</gene>
<name>A0A9P7A3D9_9AGAM</name>
<dbReference type="InterPro" id="IPR039913">
    <property type="entry name" value="RPAP1/Rba50"/>
</dbReference>
<evidence type="ECO:0000313" key="4">
    <source>
        <dbReference type="EMBL" id="KAG1781002.1"/>
    </source>
</evidence>
<feature type="region of interest" description="Disordered" evidence="1">
    <location>
        <begin position="274"/>
        <end position="301"/>
    </location>
</feature>
<evidence type="ECO:0000313" key="5">
    <source>
        <dbReference type="Proteomes" id="UP000714275"/>
    </source>
</evidence>
<evidence type="ECO:0000259" key="2">
    <source>
        <dbReference type="Pfam" id="PF08596"/>
    </source>
</evidence>
<protein>
    <submittedName>
        <fullName evidence="4">Uncharacterized protein</fullName>
    </submittedName>
</protein>